<reference evidence="8 9" key="1">
    <citation type="journal article" date="2007" name="Science">
        <title>Sea anemone genome reveals ancestral eumetazoan gene repertoire and genomic organization.</title>
        <authorList>
            <person name="Putnam N.H."/>
            <person name="Srivastava M."/>
            <person name="Hellsten U."/>
            <person name="Dirks B."/>
            <person name="Chapman J."/>
            <person name="Salamov A."/>
            <person name="Terry A."/>
            <person name="Shapiro H."/>
            <person name="Lindquist E."/>
            <person name="Kapitonov V.V."/>
            <person name="Jurka J."/>
            <person name="Genikhovich G."/>
            <person name="Grigoriev I.V."/>
            <person name="Lucas S.M."/>
            <person name="Steele R.E."/>
            <person name="Finnerty J.R."/>
            <person name="Technau U."/>
            <person name="Martindale M.Q."/>
            <person name="Rokhsar D.S."/>
        </authorList>
    </citation>
    <scope>NUCLEOTIDE SEQUENCE [LARGE SCALE GENOMIC DNA]</scope>
    <source>
        <strain evidence="9">CH2 X CH6</strain>
    </source>
</reference>
<dbReference type="InterPro" id="IPR017452">
    <property type="entry name" value="GPCR_Rhodpsn_7TM"/>
</dbReference>
<evidence type="ECO:0000256" key="2">
    <source>
        <dbReference type="ARBA" id="ARBA00022475"/>
    </source>
</evidence>
<evidence type="ECO:0000313" key="9">
    <source>
        <dbReference type="Proteomes" id="UP000001593"/>
    </source>
</evidence>
<dbReference type="InterPro" id="IPR000276">
    <property type="entry name" value="GPCR_Rhodpsn"/>
</dbReference>
<feature type="transmembrane region" description="Helical" evidence="6">
    <location>
        <begin position="221"/>
        <end position="239"/>
    </location>
</feature>
<dbReference type="Pfam" id="PF00001">
    <property type="entry name" value="7tm_1"/>
    <property type="match status" value="1"/>
</dbReference>
<keyword evidence="4 6" id="KW-1133">Transmembrane helix</keyword>
<dbReference type="eggNOG" id="ENOG502QQUE">
    <property type="taxonomic scope" value="Eukaryota"/>
</dbReference>
<keyword evidence="2" id="KW-1003">Cell membrane</keyword>
<sequence>MINPAFPNLIFAVFLSIAIVIVVVNLLAIAVFLSKTFRVKKSTYLLANLTVADLLVGITILWFLASNNVISRSLHHMAIGGSLFAFTSIAIERAYAILAPLKHRLLGKKSYIIAIALVWILPVINYSQTLFSEDAKNTLDIIGSSFGIAGPLFVLSCYLAIWIKVRFFSPARNTRQDASNAKLTVTLSLVTLVSMLCYLPYCVTNWLDSLAKNVPKSTFSYLSMLLYTNSFINFLVYALRMPEFRKEVYKIISKCRHVTRTCIASPQEDAPYYLNTAAFKGEPALIMLKTLPPVQGINSLPFAEKPRYLEGYGTYSRYLAGYGTYSRYLAGYGNYSRYPAGYGTYSRYLAGYGTYWRYLAGYGTYSRYLAGYVLTRGILQAMVLTRGILPAMVLTGGILQAMVLTRGILQAMYLLEVSCRPWYLLEVSCRLWYLLEVSCRLCTYPRYLAGYGTYSRYLVGYGTYSRYLAGYGTYSRYLAGYGTYSRYLAGYVLTRGILPAMYLLEAMVLTRGILQAMVLTRGILQAMYLPEAMVLTRGILQAMALTRGILQAMVLTRGILPAMVLTGGILQAMVLTRSILQAMVLTRGILQAMVLTRGILQAMVLTRGEKRESSQPEKTDEHMVYINVIKRCAAFDQRGDDDCQLY</sequence>
<feature type="transmembrane region" description="Helical" evidence="6">
    <location>
        <begin position="183"/>
        <end position="201"/>
    </location>
</feature>
<dbReference type="SUPFAM" id="SSF81321">
    <property type="entry name" value="Family A G protein-coupled receptor-like"/>
    <property type="match status" value="1"/>
</dbReference>
<dbReference type="Gene3D" id="1.20.1070.10">
    <property type="entry name" value="Rhodopsin 7-helix transmembrane proteins"/>
    <property type="match status" value="1"/>
</dbReference>
<dbReference type="Proteomes" id="UP000001593">
    <property type="component" value="Unassembled WGS sequence"/>
</dbReference>
<keyword evidence="9" id="KW-1185">Reference proteome</keyword>
<dbReference type="InParanoid" id="A7RWF0"/>
<comment type="subcellular location">
    <subcellularLocation>
        <location evidence="1">Cell membrane</location>
        <topology evidence="1">Multi-pass membrane protein</topology>
    </subcellularLocation>
</comment>
<evidence type="ECO:0000256" key="3">
    <source>
        <dbReference type="ARBA" id="ARBA00022692"/>
    </source>
</evidence>
<name>A7RWF0_NEMVE</name>
<feature type="transmembrane region" description="Helical" evidence="6">
    <location>
        <begin position="45"/>
        <end position="65"/>
    </location>
</feature>
<organism evidence="8 9">
    <name type="scientific">Nematostella vectensis</name>
    <name type="common">Starlet sea anemone</name>
    <dbReference type="NCBI Taxonomy" id="45351"/>
    <lineage>
        <taxon>Eukaryota</taxon>
        <taxon>Metazoa</taxon>
        <taxon>Cnidaria</taxon>
        <taxon>Anthozoa</taxon>
        <taxon>Hexacorallia</taxon>
        <taxon>Actiniaria</taxon>
        <taxon>Edwardsiidae</taxon>
        <taxon>Nematostella</taxon>
    </lineage>
</organism>
<feature type="transmembrane region" description="Helical" evidence="6">
    <location>
        <begin position="141"/>
        <end position="163"/>
    </location>
</feature>
<accession>A7RWF0</accession>
<keyword evidence="3 6" id="KW-0812">Transmembrane</keyword>
<feature type="transmembrane region" description="Helical" evidence="6">
    <location>
        <begin position="110"/>
        <end position="129"/>
    </location>
</feature>
<feature type="transmembrane region" description="Helical" evidence="6">
    <location>
        <begin position="554"/>
        <end position="573"/>
    </location>
</feature>
<evidence type="ECO:0000256" key="5">
    <source>
        <dbReference type="ARBA" id="ARBA00023136"/>
    </source>
</evidence>
<dbReference type="CDD" id="cd00637">
    <property type="entry name" value="7tm_classA_rhodopsin-like"/>
    <property type="match status" value="1"/>
</dbReference>
<gene>
    <name evidence="8" type="ORF">NEMVEDRAFT_v1g203149</name>
</gene>
<evidence type="ECO:0000256" key="4">
    <source>
        <dbReference type="ARBA" id="ARBA00022989"/>
    </source>
</evidence>
<evidence type="ECO:0000259" key="7">
    <source>
        <dbReference type="PROSITE" id="PS50262"/>
    </source>
</evidence>
<evidence type="ECO:0000313" key="8">
    <source>
        <dbReference type="EMBL" id="EDO44249.1"/>
    </source>
</evidence>
<dbReference type="PANTHER" id="PTHR22750">
    <property type="entry name" value="G-PROTEIN COUPLED RECEPTOR"/>
    <property type="match status" value="1"/>
</dbReference>
<dbReference type="GO" id="GO:0005886">
    <property type="term" value="C:plasma membrane"/>
    <property type="evidence" value="ECO:0007669"/>
    <property type="project" value="UniProtKB-SubCell"/>
</dbReference>
<evidence type="ECO:0000256" key="1">
    <source>
        <dbReference type="ARBA" id="ARBA00004651"/>
    </source>
</evidence>
<dbReference type="AlphaFoldDB" id="A7RWF0"/>
<keyword evidence="5 6" id="KW-0472">Membrane</keyword>
<dbReference type="PROSITE" id="PS50262">
    <property type="entry name" value="G_PROTEIN_RECEP_F1_2"/>
    <property type="match status" value="1"/>
</dbReference>
<protein>
    <recommendedName>
        <fullName evidence="7">G-protein coupled receptors family 1 profile domain-containing protein</fullName>
    </recommendedName>
</protein>
<evidence type="ECO:0000256" key="6">
    <source>
        <dbReference type="SAM" id="Phobius"/>
    </source>
</evidence>
<dbReference type="HOGENOM" id="CLU_424095_0_0_1"/>
<feature type="transmembrane region" description="Helical" evidence="6">
    <location>
        <begin position="6"/>
        <end position="33"/>
    </location>
</feature>
<feature type="domain" description="G-protein coupled receptors family 1 profile" evidence="7">
    <location>
        <begin position="24"/>
        <end position="237"/>
    </location>
</feature>
<dbReference type="EMBL" id="DS469546">
    <property type="protein sequence ID" value="EDO44249.1"/>
    <property type="molecule type" value="Genomic_DNA"/>
</dbReference>
<feature type="transmembrane region" description="Helical" evidence="6">
    <location>
        <begin position="77"/>
        <end position="98"/>
    </location>
</feature>
<proteinExistence type="predicted"/>
<dbReference type="GO" id="GO:0004930">
    <property type="term" value="F:G protein-coupled receptor activity"/>
    <property type="evidence" value="ECO:0007669"/>
    <property type="project" value="InterPro"/>
</dbReference>
<dbReference type="PRINTS" id="PR00237">
    <property type="entry name" value="GPCRRHODOPSN"/>
</dbReference>